<proteinExistence type="predicted"/>
<dbReference type="STRING" id="1423774.FD31_GL001212"/>
<protein>
    <recommendedName>
        <fullName evidence="3">Preprotein translocase subunit SecB</fullName>
    </recommendedName>
</protein>
<dbReference type="InterPro" id="IPR035958">
    <property type="entry name" value="SecB-like_sf"/>
</dbReference>
<dbReference type="PATRIC" id="fig|1423774.3.peg.1260"/>
<dbReference type="Proteomes" id="UP000051302">
    <property type="component" value="Unassembled WGS sequence"/>
</dbReference>
<name>A0A0R1WID1_9LACO</name>
<evidence type="ECO:0008006" key="3">
    <source>
        <dbReference type="Google" id="ProtNLM"/>
    </source>
</evidence>
<gene>
    <name evidence="1" type="ORF">FD31_GL001212</name>
</gene>
<dbReference type="SUPFAM" id="SSF54611">
    <property type="entry name" value="SecB-like"/>
    <property type="match status" value="1"/>
</dbReference>
<comment type="caution">
    <text evidence="1">The sequence shown here is derived from an EMBL/GenBank/DDBJ whole genome shotgun (WGS) entry which is preliminary data.</text>
</comment>
<evidence type="ECO:0000313" key="2">
    <source>
        <dbReference type="Proteomes" id="UP000051302"/>
    </source>
</evidence>
<keyword evidence="2" id="KW-1185">Reference proteome</keyword>
<evidence type="ECO:0000313" key="1">
    <source>
        <dbReference type="EMBL" id="KRM15497.1"/>
    </source>
</evidence>
<dbReference type="Gene3D" id="3.10.420.10">
    <property type="entry name" value="SecB-like"/>
    <property type="match status" value="1"/>
</dbReference>
<reference evidence="1 2" key="1">
    <citation type="journal article" date="2015" name="Genome Announc.">
        <title>Expanding the biotechnology potential of lactobacilli through comparative genomics of 213 strains and associated genera.</title>
        <authorList>
            <person name="Sun Z."/>
            <person name="Harris H.M."/>
            <person name="McCann A."/>
            <person name="Guo C."/>
            <person name="Argimon S."/>
            <person name="Zhang W."/>
            <person name="Yang X."/>
            <person name="Jeffery I.B."/>
            <person name="Cooney J.C."/>
            <person name="Kagawa T.F."/>
            <person name="Liu W."/>
            <person name="Song Y."/>
            <person name="Salvetti E."/>
            <person name="Wrobel A."/>
            <person name="Rasinkangas P."/>
            <person name="Parkhill J."/>
            <person name="Rea M.C."/>
            <person name="O'Sullivan O."/>
            <person name="Ritari J."/>
            <person name="Douillard F.P."/>
            <person name="Paul Ross R."/>
            <person name="Yang R."/>
            <person name="Briner A.E."/>
            <person name="Felis G.E."/>
            <person name="de Vos W.M."/>
            <person name="Barrangou R."/>
            <person name="Klaenhammer T.R."/>
            <person name="Caufield P.W."/>
            <person name="Cui Y."/>
            <person name="Zhang H."/>
            <person name="O'Toole P.W."/>
        </authorList>
    </citation>
    <scope>NUCLEOTIDE SEQUENCE [LARGE SCALE GENOMIC DNA]</scope>
    <source>
        <strain evidence="1 2">DSM 16982</strain>
    </source>
</reference>
<sequence>MKAGSLDDEFIPFEVSCSIQGTFEYNDEEDVNNIGVDSFVHNNSVAILYPYARAIIATLTTTSNEFPGYNMPTVNIAEVLKNK</sequence>
<organism evidence="1 2">
    <name type="scientific">Companilactobacillus nantensis DSM 16982</name>
    <dbReference type="NCBI Taxonomy" id="1423774"/>
    <lineage>
        <taxon>Bacteria</taxon>
        <taxon>Bacillati</taxon>
        <taxon>Bacillota</taxon>
        <taxon>Bacilli</taxon>
        <taxon>Lactobacillales</taxon>
        <taxon>Lactobacillaceae</taxon>
        <taxon>Companilactobacillus</taxon>
    </lineage>
</organism>
<dbReference type="AlphaFoldDB" id="A0A0R1WID1"/>
<dbReference type="EMBL" id="AZFV01000022">
    <property type="protein sequence ID" value="KRM15497.1"/>
    <property type="molecule type" value="Genomic_DNA"/>
</dbReference>
<accession>A0A0R1WID1</accession>